<dbReference type="PROSITE" id="PS51128">
    <property type="entry name" value="ZF_DKSA_2"/>
    <property type="match status" value="1"/>
</dbReference>
<evidence type="ECO:0000256" key="1">
    <source>
        <dbReference type="PROSITE-ProRule" id="PRU00510"/>
    </source>
</evidence>
<evidence type="ECO:0000313" key="2">
    <source>
        <dbReference type="EMBL" id="KID58592.1"/>
    </source>
</evidence>
<organism evidence="2 3">
    <name type="scientific">Pseudoalteromonas luteoviolacea</name>
    <dbReference type="NCBI Taxonomy" id="43657"/>
    <lineage>
        <taxon>Bacteria</taxon>
        <taxon>Pseudomonadati</taxon>
        <taxon>Pseudomonadota</taxon>
        <taxon>Gammaproteobacteria</taxon>
        <taxon>Alteromonadales</taxon>
        <taxon>Pseudoalteromonadaceae</taxon>
        <taxon>Pseudoalteromonas</taxon>
    </lineage>
</organism>
<comment type="caution">
    <text evidence="2">The sequence shown here is derived from an EMBL/GenBank/DDBJ whole genome shotgun (WGS) entry which is preliminary data.</text>
</comment>
<dbReference type="AlphaFoldDB" id="A0A0C1QUJ5"/>
<dbReference type="RefSeq" id="WP_039607764.1">
    <property type="nucleotide sequence ID" value="NZ_JWIC01000003.1"/>
</dbReference>
<name>A0A0C1QUJ5_9GAMM</name>
<dbReference type="Gene3D" id="1.20.120.910">
    <property type="entry name" value="DksA, coiled-coil domain"/>
    <property type="match status" value="1"/>
</dbReference>
<proteinExistence type="predicted"/>
<dbReference type="EMBL" id="JWIC01000003">
    <property type="protein sequence ID" value="KID58592.1"/>
    <property type="molecule type" value="Genomic_DNA"/>
</dbReference>
<feature type="zinc finger region" description="dksA C4-type" evidence="1">
    <location>
        <begin position="88"/>
        <end position="112"/>
    </location>
</feature>
<dbReference type="Proteomes" id="UP000031327">
    <property type="component" value="Unassembled WGS sequence"/>
</dbReference>
<dbReference type="OrthoDB" id="6064855at2"/>
<accession>A0A0C1QUJ5</accession>
<protein>
    <submittedName>
        <fullName evidence="2">DksA-type zinc finger protein</fullName>
    </submittedName>
</protein>
<gene>
    <name evidence="2" type="ORF">JF50_01550</name>
</gene>
<reference evidence="2 3" key="1">
    <citation type="submission" date="2014-12" db="EMBL/GenBank/DDBJ databases">
        <title>Draft Genome Sequence of Pseudoalteromonas luteoviolacea HI1.</title>
        <authorList>
            <person name="Asahina A.Y."/>
            <person name="Hadfield M.G."/>
        </authorList>
    </citation>
    <scope>NUCLEOTIDE SEQUENCE [LARGE SCALE GENOMIC DNA]</scope>
    <source>
        <strain evidence="2 3">HI1</strain>
    </source>
</reference>
<evidence type="ECO:0000313" key="3">
    <source>
        <dbReference type="Proteomes" id="UP000031327"/>
    </source>
</evidence>
<sequence length="121" mass="13852">MNENLLKQCQVKLREELVQTRASFVQDLRTNTNPVILELAKELESTSPSDWIDSINEKICPSQFPSYQRLVQIEAALCQIDIGQFGFCCDCEREIEDELLEQDPATQRCAQCYPNKVPINA</sequence>